<evidence type="ECO:0000256" key="1">
    <source>
        <dbReference type="ARBA" id="ARBA00001286"/>
    </source>
</evidence>
<dbReference type="InterPro" id="IPR036388">
    <property type="entry name" value="WH-like_DNA-bd_sf"/>
</dbReference>
<feature type="chain" id="PRO_5015537942" description="methylated-DNA--[protein]-cysteine S-methyltransferase" evidence="9">
    <location>
        <begin position="20"/>
        <end position="141"/>
    </location>
</feature>
<evidence type="ECO:0000256" key="3">
    <source>
        <dbReference type="ARBA" id="ARBA00011918"/>
    </source>
</evidence>
<dbReference type="AlphaFoldDB" id="A0A2T0VXY2"/>
<dbReference type="InterPro" id="IPR014048">
    <property type="entry name" value="MethylDNA_cys_MeTrfase_DNA-bd"/>
</dbReference>
<dbReference type="PANTHER" id="PTHR10815">
    <property type="entry name" value="METHYLATED-DNA--PROTEIN-CYSTEINE METHYLTRANSFERASE"/>
    <property type="match status" value="1"/>
</dbReference>
<evidence type="ECO:0000256" key="5">
    <source>
        <dbReference type="ARBA" id="ARBA00022679"/>
    </source>
</evidence>
<dbReference type="EMBL" id="PVTO01000029">
    <property type="protein sequence ID" value="PRY77130.1"/>
    <property type="molecule type" value="Genomic_DNA"/>
</dbReference>
<dbReference type="NCBIfam" id="TIGR00589">
    <property type="entry name" value="ogt"/>
    <property type="match status" value="1"/>
</dbReference>
<feature type="domain" description="Methylated-DNA-[protein]-cysteine S-methyltransferase DNA binding" evidence="10">
    <location>
        <begin position="61"/>
        <end position="139"/>
    </location>
</feature>
<evidence type="ECO:0000313" key="12">
    <source>
        <dbReference type="Proteomes" id="UP000238205"/>
    </source>
</evidence>
<keyword evidence="7" id="KW-0234">DNA repair</keyword>
<dbReference type="GO" id="GO:0006281">
    <property type="term" value="P:DNA repair"/>
    <property type="evidence" value="ECO:0007669"/>
    <property type="project" value="UniProtKB-KW"/>
</dbReference>
<organism evidence="11 12">
    <name type="scientific">Alkalibacterium olivapovliticus</name>
    <dbReference type="NCBI Taxonomy" id="99907"/>
    <lineage>
        <taxon>Bacteria</taxon>
        <taxon>Bacillati</taxon>
        <taxon>Bacillota</taxon>
        <taxon>Bacilli</taxon>
        <taxon>Lactobacillales</taxon>
        <taxon>Carnobacteriaceae</taxon>
        <taxon>Alkalibacterium</taxon>
    </lineage>
</organism>
<feature type="non-terminal residue" evidence="11">
    <location>
        <position position="1"/>
    </location>
</feature>
<keyword evidence="6" id="KW-0227">DNA damage</keyword>
<keyword evidence="12" id="KW-1185">Reference proteome</keyword>
<comment type="similarity">
    <text evidence="2">Belongs to the MGMT family.</text>
</comment>
<evidence type="ECO:0000256" key="2">
    <source>
        <dbReference type="ARBA" id="ARBA00008711"/>
    </source>
</evidence>
<dbReference type="EC" id="2.1.1.63" evidence="3"/>
<gene>
    <name evidence="11" type="ORF">CLV38_1291</name>
</gene>
<sequence length="141" mass="15242">LASSSVLLSLGMKFLFVSASICVRLPSDSASWRTPLSFANSSYCQVCSGLSPPSYRPCRAHKKIWNSLRTIPYGETLTYSELAVKNGLSPKAARSVGSAIGKNPLLIVYPCHRVVPKSSVPRGFRGGLEMKSSLLTLEQAH</sequence>
<evidence type="ECO:0000256" key="7">
    <source>
        <dbReference type="ARBA" id="ARBA00023204"/>
    </source>
</evidence>
<evidence type="ECO:0000313" key="11">
    <source>
        <dbReference type="EMBL" id="PRY77130.1"/>
    </source>
</evidence>
<comment type="caution">
    <text evidence="11">The sequence shown here is derived from an EMBL/GenBank/DDBJ whole genome shotgun (WGS) entry which is preliminary data.</text>
</comment>
<name>A0A2T0VXY2_9LACT</name>
<evidence type="ECO:0000256" key="6">
    <source>
        <dbReference type="ARBA" id="ARBA00022763"/>
    </source>
</evidence>
<dbReference type="FunFam" id="1.10.10.10:FF:000214">
    <property type="entry name" value="Methylated-DNA--protein-cysteine methyltransferase"/>
    <property type="match status" value="1"/>
</dbReference>
<reference evidence="11 12" key="1">
    <citation type="submission" date="2018-03" db="EMBL/GenBank/DDBJ databases">
        <title>Genomic Encyclopedia of Archaeal and Bacterial Type Strains, Phase II (KMG-II): from individual species to whole genera.</title>
        <authorList>
            <person name="Goeker M."/>
        </authorList>
    </citation>
    <scope>NUCLEOTIDE SEQUENCE [LARGE SCALE GENOMIC DNA]</scope>
    <source>
        <strain evidence="11 12">DSM 13175</strain>
    </source>
</reference>
<accession>A0A2T0VXY2</accession>
<evidence type="ECO:0000256" key="8">
    <source>
        <dbReference type="ARBA" id="ARBA00049348"/>
    </source>
</evidence>
<dbReference type="Gene3D" id="1.10.10.10">
    <property type="entry name" value="Winged helix-like DNA-binding domain superfamily/Winged helix DNA-binding domain"/>
    <property type="match status" value="1"/>
</dbReference>
<proteinExistence type="inferred from homology"/>
<keyword evidence="5 11" id="KW-0808">Transferase</keyword>
<protein>
    <recommendedName>
        <fullName evidence="3">methylated-DNA--[protein]-cysteine S-methyltransferase</fullName>
        <ecNumber evidence="3">2.1.1.63</ecNumber>
    </recommendedName>
</protein>
<dbReference type="CDD" id="cd06445">
    <property type="entry name" value="ATase"/>
    <property type="match status" value="1"/>
</dbReference>
<evidence type="ECO:0000256" key="4">
    <source>
        <dbReference type="ARBA" id="ARBA00022603"/>
    </source>
</evidence>
<keyword evidence="4 11" id="KW-0489">Methyltransferase</keyword>
<dbReference type="Proteomes" id="UP000238205">
    <property type="component" value="Unassembled WGS sequence"/>
</dbReference>
<dbReference type="SUPFAM" id="SSF46767">
    <property type="entry name" value="Methylated DNA-protein cysteine methyltransferase, C-terminal domain"/>
    <property type="match status" value="1"/>
</dbReference>
<comment type="catalytic activity">
    <reaction evidence="8">
        <text>a 6-O-methyl-2'-deoxyguanosine in DNA + L-cysteinyl-[protein] = S-methyl-L-cysteinyl-[protein] + a 2'-deoxyguanosine in DNA</text>
        <dbReference type="Rhea" id="RHEA:24000"/>
        <dbReference type="Rhea" id="RHEA-COMP:10131"/>
        <dbReference type="Rhea" id="RHEA-COMP:10132"/>
        <dbReference type="Rhea" id="RHEA-COMP:11367"/>
        <dbReference type="Rhea" id="RHEA-COMP:11368"/>
        <dbReference type="ChEBI" id="CHEBI:29950"/>
        <dbReference type="ChEBI" id="CHEBI:82612"/>
        <dbReference type="ChEBI" id="CHEBI:85445"/>
        <dbReference type="ChEBI" id="CHEBI:85448"/>
        <dbReference type="EC" id="2.1.1.63"/>
    </reaction>
</comment>
<feature type="signal peptide" evidence="9">
    <location>
        <begin position="1"/>
        <end position="19"/>
    </location>
</feature>
<dbReference type="GO" id="GO:0032259">
    <property type="term" value="P:methylation"/>
    <property type="evidence" value="ECO:0007669"/>
    <property type="project" value="UniProtKB-KW"/>
</dbReference>
<evidence type="ECO:0000256" key="9">
    <source>
        <dbReference type="SAM" id="SignalP"/>
    </source>
</evidence>
<dbReference type="GO" id="GO:0003908">
    <property type="term" value="F:methylated-DNA-[protein]-cysteine S-methyltransferase activity"/>
    <property type="evidence" value="ECO:0007669"/>
    <property type="project" value="UniProtKB-EC"/>
</dbReference>
<dbReference type="Pfam" id="PF01035">
    <property type="entry name" value="DNA_binding_1"/>
    <property type="match status" value="1"/>
</dbReference>
<dbReference type="PANTHER" id="PTHR10815:SF12">
    <property type="entry name" value="METHYLATED-DNA--PROTEIN-CYSTEINE METHYLTRANSFERASE, INDUCIBLE"/>
    <property type="match status" value="1"/>
</dbReference>
<evidence type="ECO:0000259" key="10">
    <source>
        <dbReference type="Pfam" id="PF01035"/>
    </source>
</evidence>
<comment type="catalytic activity">
    <reaction evidence="1">
        <text>a 4-O-methyl-thymidine in DNA + L-cysteinyl-[protein] = a thymidine in DNA + S-methyl-L-cysteinyl-[protein]</text>
        <dbReference type="Rhea" id="RHEA:53428"/>
        <dbReference type="Rhea" id="RHEA-COMP:10131"/>
        <dbReference type="Rhea" id="RHEA-COMP:10132"/>
        <dbReference type="Rhea" id="RHEA-COMP:13555"/>
        <dbReference type="Rhea" id="RHEA-COMP:13556"/>
        <dbReference type="ChEBI" id="CHEBI:29950"/>
        <dbReference type="ChEBI" id="CHEBI:82612"/>
        <dbReference type="ChEBI" id="CHEBI:137386"/>
        <dbReference type="ChEBI" id="CHEBI:137387"/>
        <dbReference type="EC" id="2.1.1.63"/>
    </reaction>
</comment>
<dbReference type="RefSeq" id="WP_211295474.1">
    <property type="nucleotide sequence ID" value="NZ_PVTO01000029.1"/>
</dbReference>
<dbReference type="InterPro" id="IPR036217">
    <property type="entry name" value="MethylDNA_cys_MeTrfase_DNAb"/>
</dbReference>
<keyword evidence="9" id="KW-0732">Signal</keyword>